<dbReference type="EMBL" id="VOGC01000006">
    <property type="protein sequence ID" value="MQN01780.1"/>
    <property type="molecule type" value="Genomic_DNA"/>
</dbReference>
<dbReference type="Proteomes" id="UP000460257">
    <property type="component" value="Unassembled WGS sequence"/>
</dbReference>
<organism evidence="1 2">
    <name type="scientific">Candidatus Weimeria bifida</name>
    <dbReference type="NCBI Taxonomy" id="2599074"/>
    <lineage>
        <taxon>Bacteria</taxon>
        <taxon>Bacillati</taxon>
        <taxon>Bacillota</taxon>
        <taxon>Clostridia</taxon>
        <taxon>Lachnospirales</taxon>
        <taxon>Lachnospiraceae</taxon>
        <taxon>Candidatus Weimeria</taxon>
    </lineage>
</organism>
<dbReference type="AlphaFoldDB" id="A0A6N7J2F6"/>
<comment type="caution">
    <text evidence="1">The sequence shown here is derived from an EMBL/GenBank/DDBJ whole genome shotgun (WGS) entry which is preliminary data.</text>
</comment>
<evidence type="ECO:0000313" key="2">
    <source>
        <dbReference type="Proteomes" id="UP000460257"/>
    </source>
</evidence>
<sequence length="102" mass="10734">MGLSIGRVGRISGSRNYAFKVGSTSEVSKAYTERISGIDAATDVAPADPVKYATAARGQVQADKEAEAGYNDLAETFKTGGYDSAGSAYSYSVVGRNYDEFV</sequence>
<keyword evidence="2" id="KW-1185">Reference proteome</keyword>
<proteinExistence type="predicted"/>
<accession>A0A6N7J2F6</accession>
<reference evidence="1" key="1">
    <citation type="journal article" date="2020" name="Appl. Environ. Microbiol.">
        <title>Medium-Chain Fatty Acid Synthesis by 'Candidatus Weimeria bifida' gen. nov., sp. nov., and 'Candidatus Pseudoramibacter fermentans' sp. nov.</title>
        <authorList>
            <person name="Scarborough M.J."/>
            <person name="Myers K.S."/>
            <person name="Donohue T.J."/>
            <person name="Noguera D.R."/>
        </authorList>
    </citation>
    <scope>NUCLEOTIDE SEQUENCE</scope>
    <source>
        <strain evidence="1">LCO1.1</strain>
    </source>
</reference>
<protein>
    <submittedName>
        <fullName evidence="1">Uncharacterized protein</fullName>
    </submittedName>
</protein>
<gene>
    <name evidence="1" type="ORF">FRC54_07660</name>
</gene>
<evidence type="ECO:0000313" key="1">
    <source>
        <dbReference type="EMBL" id="MQN01780.1"/>
    </source>
</evidence>
<name>A0A6N7J2F6_9FIRM</name>